<dbReference type="GO" id="GO:0005886">
    <property type="term" value="C:plasma membrane"/>
    <property type="evidence" value="ECO:0007669"/>
    <property type="project" value="UniProtKB-SubCell"/>
</dbReference>
<dbReference type="GO" id="GO:0048473">
    <property type="term" value="P:D-methionine transmembrane transport"/>
    <property type="evidence" value="ECO:0007669"/>
    <property type="project" value="TreeGrafter"/>
</dbReference>
<evidence type="ECO:0000256" key="3">
    <source>
        <dbReference type="ARBA" id="ARBA00022448"/>
    </source>
</evidence>
<dbReference type="Proteomes" id="UP000220251">
    <property type="component" value="Unassembled WGS sequence"/>
</dbReference>
<evidence type="ECO:0000313" key="10">
    <source>
        <dbReference type="EMBL" id="CRX39319.1"/>
    </source>
</evidence>
<feature type="transmembrane region" description="Helical" evidence="8">
    <location>
        <begin position="65"/>
        <end position="86"/>
    </location>
</feature>
<evidence type="ECO:0000313" key="11">
    <source>
        <dbReference type="Proteomes" id="UP000220251"/>
    </source>
</evidence>
<dbReference type="PANTHER" id="PTHR30450">
    <property type="entry name" value="ABC TRANSPORTER PERMEASE"/>
    <property type="match status" value="1"/>
</dbReference>
<accession>A0A0H5DTV4</accession>
<dbReference type="EMBL" id="CWGJ01000027">
    <property type="protein sequence ID" value="CRX39319.1"/>
    <property type="molecule type" value="Genomic_DNA"/>
</dbReference>
<proteinExistence type="inferred from homology"/>
<feature type="transmembrane region" description="Helical" evidence="8">
    <location>
        <begin position="92"/>
        <end position="111"/>
    </location>
</feature>
<dbReference type="InterPro" id="IPR051322">
    <property type="entry name" value="AA_ABC_Transporter_Permease"/>
</dbReference>
<organism evidence="10 11">
    <name type="scientific">Estrella lausannensis</name>
    <dbReference type="NCBI Taxonomy" id="483423"/>
    <lineage>
        <taxon>Bacteria</taxon>
        <taxon>Pseudomonadati</taxon>
        <taxon>Chlamydiota</taxon>
        <taxon>Chlamydiia</taxon>
        <taxon>Parachlamydiales</taxon>
        <taxon>Candidatus Criblamydiaceae</taxon>
        <taxon>Estrella</taxon>
    </lineage>
</organism>
<dbReference type="PANTHER" id="PTHR30450:SF1">
    <property type="entry name" value="D-METHIONINE TRANSPORT SYSTEM PERMEASE PROTEIN METI-RELATED"/>
    <property type="match status" value="1"/>
</dbReference>
<gene>
    <name evidence="10" type="primary">yaeE</name>
    <name evidence="10" type="ORF">ELAC_1997</name>
</gene>
<keyword evidence="7 8" id="KW-0472">Membrane</keyword>
<sequence>MNPDIDLALQLLPLQLWNTIYMVAVAAFFAVLIGLPVGVILTITDKGHIKEHVGLYKVLETVVNIGRSFPFAILMVALIPFTRWLVGTSLGTTAAIVPLTVAAAPFVARLIEASLKEVDHHILEAAIIMGSNTWQIITKVLLQEALPSILSGITLTIVNLIGYSAMAGLIGGGGLGQVAIQYGYNRFNTFIMVTTVILLILLVQGVQWVGNRVVKSILKKRGKLIYE</sequence>
<evidence type="ECO:0000259" key="9">
    <source>
        <dbReference type="Pfam" id="PF00528"/>
    </source>
</evidence>
<dbReference type="SUPFAM" id="SSF161098">
    <property type="entry name" value="MetI-like"/>
    <property type="match status" value="1"/>
</dbReference>
<keyword evidence="5 8" id="KW-0812">Transmembrane</keyword>
<dbReference type="OrthoDB" id="9793490at2"/>
<dbReference type="InterPro" id="IPR035906">
    <property type="entry name" value="MetI-like_sf"/>
</dbReference>
<evidence type="ECO:0000256" key="4">
    <source>
        <dbReference type="ARBA" id="ARBA00022475"/>
    </source>
</evidence>
<dbReference type="Pfam" id="PF00528">
    <property type="entry name" value="BPD_transp_1"/>
    <property type="match status" value="1"/>
</dbReference>
<protein>
    <submittedName>
        <fullName evidence="10">ABC transporter permease</fullName>
    </submittedName>
</protein>
<dbReference type="FunFam" id="1.10.3720.10:FF:000002">
    <property type="entry name" value="D-methionine ABC transporter permease MetI"/>
    <property type="match status" value="1"/>
</dbReference>
<dbReference type="CDD" id="cd06261">
    <property type="entry name" value="TM_PBP2"/>
    <property type="match status" value="1"/>
</dbReference>
<feature type="transmembrane region" description="Helical" evidence="8">
    <location>
        <begin position="20"/>
        <end position="44"/>
    </location>
</feature>
<keyword evidence="4" id="KW-1003">Cell membrane</keyword>
<feature type="transmembrane region" description="Helical" evidence="8">
    <location>
        <begin position="149"/>
        <end position="170"/>
    </location>
</feature>
<comment type="similarity">
    <text evidence="2">Belongs to the binding-protein-dependent transport system permease family. CysTW subfamily.</text>
</comment>
<evidence type="ECO:0000256" key="5">
    <source>
        <dbReference type="ARBA" id="ARBA00022692"/>
    </source>
</evidence>
<feature type="domain" description="ABC transmembrane type-1" evidence="9">
    <location>
        <begin position="34"/>
        <end position="204"/>
    </location>
</feature>
<evidence type="ECO:0000256" key="6">
    <source>
        <dbReference type="ARBA" id="ARBA00022989"/>
    </source>
</evidence>
<evidence type="ECO:0000256" key="1">
    <source>
        <dbReference type="ARBA" id="ARBA00004651"/>
    </source>
</evidence>
<reference evidence="11" key="1">
    <citation type="submission" date="2015-06" db="EMBL/GenBank/DDBJ databases">
        <authorList>
            <person name="Bertelli C."/>
        </authorList>
    </citation>
    <scope>NUCLEOTIDE SEQUENCE [LARGE SCALE GENOMIC DNA]</scope>
    <source>
        <strain evidence="11">CRIB-30</strain>
    </source>
</reference>
<dbReference type="Gene3D" id="1.10.3720.10">
    <property type="entry name" value="MetI-like"/>
    <property type="match status" value="1"/>
</dbReference>
<dbReference type="RefSeq" id="WP_098039189.1">
    <property type="nucleotide sequence ID" value="NZ_CWGJ01000027.1"/>
</dbReference>
<comment type="subcellular location">
    <subcellularLocation>
        <location evidence="1">Cell membrane</location>
        <topology evidence="1">Multi-pass membrane protein</topology>
    </subcellularLocation>
</comment>
<evidence type="ECO:0000256" key="2">
    <source>
        <dbReference type="ARBA" id="ARBA00007069"/>
    </source>
</evidence>
<dbReference type="InterPro" id="IPR000515">
    <property type="entry name" value="MetI-like"/>
</dbReference>
<feature type="transmembrane region" description="Helical" evidence="8">
    <location>
        <begin position="190"/>
        <end position="210"/>
    </location>
</feature>
<dbReference type="AlphaFoldDB" id="A0A0H5DTV4"/>
<keyword evidence="6 8" id="KW-1133">Transmembrane helix</keyword>
<dbReference type="NCBIfam" id="NF008049">
    <property type="entry name" value="PRK10782.1"/>
    <property type="match status" value="1"/>
</dbReference>
<evidence type="ECO:0000256" key="7">
    <source>
        <dbReference type="ARBA" id="ARBA00023136"/>
    </source>
</evidence>
<keyword evidence="11" id="KW-1185">Reference proteome</keyword>
<evidence type="ECO:0000256" key="8">
    <source>
        <dbReference type="SAM" id="Phobius"/>
    </source>
</evidence>
<keyword evidence="3" id="KW-0813">Transport</keyword>
<name>A0A0H5DTV4_9BACT</name>